<dbReference type="InterPro" id="IPR019819">
    <property type="entry name" value="Carboxylesterase_B_CS"/>
</dbReference>
<name>A0A919QY64_9ACTN</name>
<dbReference type="EMBL" id="BOOU01000014">
    <property type="protein sequence ID" value="GII76249.1"/>
    <property type="molecule type" value="Genomic_DNA"/>
</dbReference>
<evidence type="ECO:0000313" key="5">
    <source>
        <dbReference type="Proteomes" id="UP000655287"/>
    </source>
</evidence>
<evidence type="ECO:0000256" key="2">
    <source>
        <dbReference type="SAM" id="SignalP"/>
    </source>
</evidence>
<accession>A0A919QY64</accession>
<dbReference type="PANTHER" id="PTHR43918">
    <property type="entry name" value="ACETYLCHOLINESTERASE"/>
    <property type="match status" value="1"/>
</dbReference>
<keyword evidence="1 4" id="KW-0378">Hydrolase</keyword>
<dbReference type="PANTHER" id="PTHR43918:SF4">
    <property type="entry name" value="CARBOXYLIC ESTER HYDROLASE"/>
    <property type="match status" value="1"/>
</dbReference>
<protein>
    <submittedName>
        <fullName evidence="4">Carboxylic ester hydrolase</fullName>
    </submittedName>
</protein>
<dbReference type="InterPro" id="IPR050654">
    <property type="entry name" value="AChE-related_enzymes"/>
</dbReference>
<dbReference type="InterPro" id="IPR029058">
    <property type="entry name" value="AB_hydrolase_fold"/>
</dbReference>
<feature type="signal peptide" evidence="2">
    <location>
        <begin position="1"/>
        <end position="19"/>
    </location>
</feature>
<proteinExistence type="predicted"/>
<keyword evidence="2" id="KW-0732">Signal</keyword>
<gene>
    <name evidence="4" type="ORF">Sru01_12310</name>
</gene>
<dbReference type="AlphaFoldDB" id="A0A919QY64"/>
<evidence type="ECO:0000256" key="1">
    <source>
        <dbReference type="ARBA" id="ARBA00022801"/>
    </source>
</evidence>
<evidence type="ECO:0000313" key="4">
    <source>
        <dbReference type="EMBL" id="GII76249.1"/>
    </source>
</evidence>
<feature type="chain" id="PRO_5038754746" evidence="2">
    <location>
        <begin position="20"/>
        <end position="567"/>
    </location>
</feature>
<dbReference type="PROSITE" id="PS00941">
    <property type="entry name" value="CARBOXYLESTERASE_B_2"/>
    <property type="match status" value="1"/>
</dbReference>
<dbReference type="Gene3D" id="3.40.50.1820">
    <property type="entry name" value="alpha/beta hydrolase"/>
    <property type="match status" value="1"/>
</dbReference>
<comment type="caution">
    <text evidence="4">The sequence shown here is derived from an EMBL/GenBank/DDBJ whole genome shotgun (WGS) entry which is preliminary data.</text>
</comment>
<dbReference type="GO" id="GO:0052689">
    <property type="term" value="F:carboxylic ester hydrolase activity"/>
    <property type="evidence" value="ECO:0007669"/>
    <property type="project" value="TreeGrafter"/>
</dbReference>
<dbReference type="InterPro" id="IPR002018">
    <property type="entry name" value="CarbesteraseB"/>
</dbReference>
<sequence>MPSAIAAAVAATVAALTLAAAPGAVPSAAVPSAAAPSRAAPVARTAASPVWSATAPGGVVPAGARPAGECAARTSLGAVAGTARGGVCAFRGIPYAQAPVGALRFRPPRPARPWRGTLRAVDGTRVCPQFRDDVSEEYPDARPVYTDEDCLYLNVWTPSPDRRARRPVIVFIHGGAARFGGANEPRYDGTALAARGDAVVVTLNYRLGAFGWAELGHLDPAYRGSGNNGLRDQMAALRWVRRQARAFGGDPGRITVAGESEGAISISAMLATDHPERLFRRAVLQSGSGALVHSAALERRLAPALPVRSVAELAALPAARVLELQEQAVATVPGAAGGALYFGPYIDGTLVRGPVTERVEAGHARHVELLVGSNRDEVNYFAQFTPGGLPALAAQYDALFPAALADRREEMTKVYRAGRSEQQAALAMFTDQMVRVPATRLADAQSRWRRTFTYRFDWAPSGGLGAVHTAELPFVFGSLRFTGIPGGADALRADPAGLGRLSGRMMDAWTSFARTGDPGAGGAAPWPAYSVPRRATKIWDLAPRTEDDPAGAERALWDAIPFDALDL</sequence>
<dbReference type="Proteomes" id="UP000655287">
    <property type="component" value="Unassembled WGS sequence"/>
</dbReference>
<dbReference type="SUPFAM" id="SSF53474">
    <property type="entry name" value="alpha/beta-Hydrolases"/>
    <property type="match status" value="1"/>
</dbReference>
<feature type="domain" description="Carboxylesterase type B" evidence="3">
    <location>
        <begin position="73"/>
        <end position="532"/>
    </location>
</feature>
<reference evidence="4" key="1">
    <citation type="submission" date="2021-01" db="EMBL/GenBank/DDBJ databases">
        <title>Whole genome shotgun sequence of Sphaerisporangium rufum NBRC 109079.</title>
        <authorList>
            <person name="Komaki H."/>
            <person name="Tamura T."/>
        </authorList>
    </citation>
    <scope>NUCLEOTIDE SEQUENCE</scope>
    <source>
        <strain evidence="4">NBRC 109079</strain>
    </source>
</reference>
<dbReference type="Pfam" id="PF00135">
    <property type="entry name" value="COesterase"/>
    <property type="match status" value="1"/>
</dbReference>
<dbReference type="RefSeq" id="WP_203982884.1">
    <property type="nucleotide sequence ID" value="NZ_BOOU01000014.1"/>
</dbReference>
<keyword evidence="5" id="KW-1185">Reference proteome</keyword>
<evidence type="ECO:0000259" key="3">
    <source>
        <dbReference type="Pfam" id="PF00135"/>
    </source>
</evidence>
<organism evidence="4 5">
    <name type="scientific">Sphaerisporangium rufum</name>
    <dbReference type="NCBI Taxonomy" id="1381558"/>
    <lineage>
        <taxon>Bacteria</taxon>
        <taxon>Bacillati</taxon>
        <taxon>Actinomycetota</taxon>
        <taxon>Actinomycetes</taxon>
        <taxon>Streptosporangiales</taxon>
        <taxon>Streptosporangiaceae</taxon>
        <taxon>Sphaerisporangium</taxon>
    </lineage>
</organism>